<comment type="function">
    <text evidence="5">Responsible for synthesis of pseudouridine from uracil-55 in the psi GC loop of transfer RNAs.</text>
</comment>
<name>A0A1I4AAN2_9PROT</name>
<sequence>MAKRSISGVLLLDKSYGITSNKALQKVKYLYESAKSGHTGTLDPLATGILPICMGEATKFSSILLTANKTYEAVIKLGYQSTTGDAEGIIEKLTEVGTTKLTIQYCETILQQFVGETIQIPPMYSALKHRGKPLYFYARNGEVIEREPRTILIHEIQIKSLFQNELTITVSCGTGTYIRTLAEDIGRALGCGGAYLIKLCRSSLGFFDLSQARKLEELEEMDKGDRDYCLLPIDSILQDLPRVVLDKNETKNILQGRVLSEKPDLNDWAAQKSHDKSVRLYYRQLFLGLGEVTSEQTIKPKRLLSESHLINQNQLQLN</sequence>
<dbReference type="Gene3D" id="3.30.2350.10">
    <property type="entry name" value="Pseudouridine synthase"/>
    <property type="match status" value="1"/>
</dbReference>
<dbReference type="PANTHER" id="PTHR13767:SF2">
    <property type="entry name" value="PSEUDOURIDYLATE SYNTHASE TRUB1"/>
    <property type="match status" value="1"/>
</dbReference>
<dbReference type="InterPro" id="IPR032819">
    <property type="entry name" value="TruB_C"/>
</dbReference>
<evidence type="ECO:0000256" key="2">
    <source>
        <dbReference type="ARBA" id="ARBA00005642"/>
    </source>
</evidence>
<feature type="domain" description="tRNA pseudouridine synthase II TruB subfamily 1 C-terminal" evidence="7">
    <location>
        <begin position="241"/>
        <end position="304"/>
    </location>
</feature>
<evidence type="ECO:0000256" key="4">
    <source>
        <dbReference type="ARBA" id="ARBA00023235"/>
    </source>
</evidence>
<keyword evidence="4 5" id="KW-0413">Isomerase</keyword>
<evidence type="ECO:0000256" key="1">
    <source>
        <dbReference type="ARBA" id="ARBA00000385"/>
    </source>
</evidence>
<evidence type="ECO:0000256" key="5">
    <source>
        <dbReference type="HAMAP-Rule" id="MF_01080"/>
    </source>
</evidence>
<organism evidence="9 10">
    <name type="scientific">Nitrosomonas aestuarii</name>
    <dbReference type="NCBI Taxonomy" id="52441"/>
    <lineage>
        <taxon>Bacteria</taxon>
        <taxon>Pseudomonadati</taxon>
        <taxon>Pseudomonadota</taxon>
        <taxon>Betaproteobacteria</taxon>
        <taxon>Nitrosomonadales</taxon>
        <taxon>Nitrosomonadaceae</taxon>
        <taxon>Nitrosomonas</taxon>
    </lineage>
</organism>
<proteinExistence type="inferred from homology"/>
<dbReference type="Pfam" id="PF01509">
    <property type="entry name" value="TruB_N"/>
    <property type="match status" value="1"/>
</dbReference>
<dbReference type="PANTHER" id="PTHR13767">
    <property type="entry name" value="TRNA-PSEUDOURIDINE SYNTHASE"/>
    <property type="match status" value="1"/>
</dbReference>
<dbReference type="CDD" id="cd02573">
    <property type="entry name" value="PseudoU_synth_EcTruB"/>
    <property type="match status" value="1"/>
</dbReference>
<feature type="active site" description="Nucleophile" evidence="5">
    <location>
        <position position="43"/>
    </location>
</feature>
<dbReference type="InterPro" id="IPR015947">
    <property type="entry name" value="PUA-like_sf"/>
</dbReference>
<dbReference type="GO" id="GO:1990481">
    <property type="term" value="P:mRNA pseudouridine synthesis"/>
    <property type="evidence" value="ECO:0007669"/>
    <property type="project" value="TreeGrafter"/>
</dbReference>
<dbReference type="EMBL" id="FOSP01000008">
    <property type="protein sequence ID" value="SFK53458.1"/>
    <property type="molecule type" value="Genomic_DNA"/>
</dbReference>
<dbReference type="Gene3D" id="2.30.130.10">
    <property type="entry name" value="PUA domain"/>
    <property type="match status" value="1"/>
</dbReference>
<evidence type="ECO:0000313" key="9">
    <source>
        <dbReference type="EMBL" id="SFK53458.1"/>
    </source>
</evidence>
<dbReference type="OrthoDB" id="9802309at2"/>
<dbReference type="InterPro" id="IPR002501">
    <property type="entry name" value="PsdUridine_synth_N"/>
</dbReference>
<dbReference type="CDD" id="cd21152">
    <property type="entry name" value="PUA_TruB_bacterial"/>
    <property type="match status" value="1"/>
</dbReference>
<accession>A0A1I4AAN2</accession>
<keyword evidence="10" id="KW-1185">Reference proteome</keyword>
<dbReference type="NCBIfam" id="TIGR00431">
    <property type="entry name" value="TruB"/>
    <property type="match status" value="1"/>
</dbReference>
<reference evidence="10" key="1">
    <citation type="submission" date="2016-10" db="EMBL/GenBank/DDBJ databases">
        <authorList>
            <person name="Varghese N."/>
            <person name="Submissions S."/>
        </authorList>
    </citation>
    <scope>NUCLEOTIDE SEQUENCE [LARGE SCALE GENOMIC DNA]</scope>
    <source>
        <strain evidence="10">Nm69</strain>
    </source>
</reference>
<dbReference type="GO" id="GO:0160148">
    <property type="term" value="F:tRNA pseudouridine(55) synthase activity"/>
    <property type="evidence" value="ECO:0007669"/>
    <property type="project" value="UniProtKB-EC"/>
</dbReference>
<dbReference type="Pfam" id="PF09157">
    <property type="entry name" value="TruB-C_2"/>
    <property type="match status" value="1"/>
</dbReference>
<dbReference type="InterPro" id="IPR036974">
    <property type="entry name" value="PUA_sf"/>
</dbReference>
<dbReference type="InterPro" id="IPR015240">
    <property type="entry name" value="tRNA_sdUridine_synth_fam1_C"/>
</dbReference>
<keyword evidence="3 5" id="KW-0819">tRNA processing</keyword>
<feature type="domain" description="tRNA pseudouridylate synthase B C-terminal" evidence="8">
    <location>
        <begin position="179"/>
        <end position="238"/>
    </location>
</feature>
<comment type="catalytic activity">
    <reaction evidence="1 5">
        <text>uridine(55) in tRNA = pseudouridine(55) in tRNA</text>
        <dbReference type="Rhea" id="RHEA:42532"/>
        <dbReference type="Rhea" id="RHEA-COMP:10101"/>
        <dbReference type="Rhea" id="RHEA-COMP:10102"/>
        <dbReference type="ChEBI" id="CHEBI:65314"/>
        <dbReference type="ChEBI" id="CHEBI:65315"/>
        <dbReference type="EC" id="5.4.99.25"/>
    </reaction>
</comment>
<dbReference type="GO" id="GO:0031119">
    <property type="term" value="P:tRNA pseudouridine synthesis"/>
    <property type="evidence" value="ECO:0007669"/>
    <property type="project" value="UniProtKB-UniRule"/>
</dbReference>
<dbReference type="GO" id="GO:0003723">
    <property type="term" value="F:RNA binding"/>
    <property type="evidence" value="ECO:0007669"/>
    <property type="project" value="InterPro"/>
</dbReference>
<feature type="domain" description="Pseudouridine synthase II N-terminal" evidence="6">
    <location>
        <begin position="30"/>
        <end position="178"/>
    </location>
</feature>
<dbReference type="InterPro" id="IPR014780">
    <property type="entry name" value="tRNA_psdUridine_synth_TruB"/>
</dbReference>
<evidence type="ECO:0000256" key="3">
    <source>
        <dbReference type="ARBA" id="ARBA00022694"/>
    </source>
</evidence>
<evidence type="ECO:0000313" key="10">
    <source>
        <dbReference type="Proteomes" id="UP000199533"/>
    </source>
</evidence>
<dbReference type="RefSeq" id="WP_090698520.1">
    <property type="nucleotide sequence ID" value="NZ_FOSP01000008.1"/>
</dbReference>
<dbReference type="SUPFAM" id="SSF55120">
    <property type="entry name" value="Pseudouridine synthase"/>
    <property type="match status" value="1"/>
</dbReference>
<dbReference type="SUPFAM" id="SSF88697">
    <property type="entry name" value="PUA domain-like"/>
    <property type="match status" value="1"/>
</dbReference>
<dbReference type="InterPro" id="IPR020103">
    <property type="entry name" value="PsdUridine_synth_cat_dom_sf"/>
</dbReference>
<evidence type="ECO:0000259" key="8">
    <source>
        <dbReference type="Pfam" id="PF16198"/>
    </source>
</evidence>
<dbReference type="Pfam" id="PF16198">
    <property type="entry name" value="TruB_C_2"/>
    <property type="match status" value="1"/>
</dbReference>
<gene>
    <name evidence="5" type="primary">truB</name>
    <name evidence="9" type="ORF">SAMN05216302_1008105</name>
</gene>
<evidence type="ECO:0000259" key="7">
    <source>
        <dbReference type="Pfam" id="PF09157"/>
    </source>
</evidence>
<dbReference type="HAMAP" id="MF_01080">
    <property type="entry name" value="TruB_bact"/>
    <property type="match status" value="1"/>
</dbReference>
<protein>
    <recommendedName>
        <fullName evidence="5">tRNA pseudouridine synthase B</fullName>
        <ecNumber evidence="5">5.4.99.25</ecNumber>
    </recommendedName>
    <alternativeName>
        <fullName evidence="5">tRNA pseudouridine(55) synthase</fullName>
        <shortName evidence="5">Psi55 synthase</shortName>
    </alternativeName>
    <alternativeName>
        <fullName evidence="5">tRNA pseudouridylate synthase</fullName>
    </alternativeName>
    <alternativeName>
        <fullName evidence="5">tRNA-uridine isomerase</fullName>
    </alternativeName>
</protein>
<dbReference type="Proteomes" id="UP000199533">
    <property type="component" value="Unassembled WGS sequence"/>
</dbReference>
<dbReference type="STRING" id="52441.SAMN05216302_1008105"/>
<dbReference type="EC" id="5.4.99.25" evidence="5"/>
<dbReference type="AlphaFoldDB" id="A0A1I4AAN2"/>
<evidence type="ECO:0000259" key="6">
    <source>
        <dbReference type="Pfam" id="PF01509"/>
    </source>
</evidence>
<comment type="similarity">
    <text evidence="2 5">Belongs to the pseudouridine synthase TruB family. Type 1 subfamily.</text>
</comment>